<proteinExistence type="inferred from homology"/>
<protein>
    <recommendedName>
        <fullName evidence="6">Oligosaccharyltransferase complex subunit</fullName>
    </recommendedName>
</protein>
<evidence type="ECO:0000256" key="6">
    <source>
        <dbReference type="RuleBase" id="RU366060"/>
    </source>
</evidence>
<feature type="transmembrane region" description="Helical" evidence="6">
    <location>
        <begin position="117"/>
        <end position="140"/>
    </location>
</feature>
<feature type="transmembrane region" description="Helical" evidence="6">
    <location>
        <begin position="31"/>
        <end position="51"/>
    </location>
</feature>
<dbReference type="PANTHER" id="PTHR13160">
    <property type="entry name" value="OLIGOSACCHARYLTRANSFERASE COMPLEX SUBUNIT OSTC"/>
    <property type="match status" value="1"/>
</dbReference>
<dbReference type="GO" id="GO:0008250">
    <property type="term" value="C:oligosaccharyltransferase complex"/>
    <property type="evidence" value="ECO:0007669"/>
    <property type="project" value="UniProtKB-UniRule"/>
</dbReference>
<evidence type="ECO:0000256" key="4">
    <source>
        <dbReference type="ARBA" id="ARBA00022989"/>
    </source>
</evidence>
<keyword evidence="5 6" id="KW-0472">Membrane</keyword>
<dbReference type="Proteomes" id="UP000887565">
    <property type="component" value="Unplaced"/>
</dbReference>
<comment type="similarity">
    <text evidence="2 6">Belongs to the OSTC family.</text>
</comment>
<evidence type="ECO:0000256" key="5">
    <source>
        <dbReference type="ARBA" id="ARBA00023136"/>
    </source>
</evidence>
<dbReference type="PANTHER" id="PTHR13160:SF4">
    <property type="entry name" value="OLIGOSACCHARYLTRANSFERASE COMPLEX SUBUNIT OSTC"/>
    <property type="match status" value="1"/>
</dbReference>
<dbReference type="OMA" id="CWIFMRM"/>
<reference evidence="8" key="1">
    <citation type="submission" date="2022-11" db="UniProtKB">
        <authorList>
            <consortium name="WormBaseParasite"/>
        </authorList>
    </citation>
    <scope>IDENTIFICATION</scope>
</reference>
<evidence type="ECO:0000256" key="1">
    <source>
        <dbReference type="ARBA" id="ARBA00004141"/>
    </source>
</evidence>
<keyword evidence="4 6" id="KW-1133">Transmembrane helix</keyword>
<dbReference type="WBParaSite" id="nRc.2.0.1.t30020-RA">
    <property type="protein sequence ID" value="nRc.2.0.1.t30020-RA"/>
    <property type="gene ID" value="nRc.2.0.1.g30020"/>
</dbReference>
<comment type="function">
    <text evidence="6">Specific component of the STT3A-containing form of the oligosaccharyl transferase (OST) complex that catalyzes the initial transfer of a defined glycan (Glc(3)Man(9)GlcNAc(2) in eukaryotes) from the lipid carrier dolichol-pyrophosphate to an asparagine residue within an Asn-X-Ser/Thr consensus motif in nascent polypeptide chains, the first step in protein N-glycosylation. N-glycosylation occurs cotranslationally and the complex associates with the Sec61 complex at the channel-forming translocon complex that mediates protein translocation across the endoplasmic reticulum (ER). All subunits are required for a maximal enzyme activity.</text>
</comment>
<sequence>METLIKSTYFAVLDAPNLKLKKPSFVRMPSSMVVFGFVLLSYFLVTGGVIYDVIVEPPSIGTTTDERGNSRPVAFMPYRVNGQYIMEGLAAAFMFTLGGVGVMVLDQSNAPLITKLNRTLLVGIGFVCVLVPFFVCRIFMRMKLPGYLSN</sequence>
<comment type="subunit">
    <text evidence="6">Component of the oligosaccharyltransferase (OST) complex.</text>
</comment>
<comment type="subcellular location">
    <subcellularLocation>
        <location evidence="1 6">Membrane</location>
        <topology evidence="1 6">Multi-pass membrane protein</topology>
    </subcellularLocation>
</comment>
<dbReference type="AlphaFoldDB" id="A0A915JUI1"/>
<evidence type="ECO:0000256" key="3">
    <source>
        <dbReference type="ARBA" id="ARBA00022692"/>
    </source>
</evidence>
<organism evidence="7 8">
    <name type="scientific">Romanomermis culicivorax</name>
    <name type="common">Nematode worm</name>
    <dbReference type="NCBI Taxonomy" id="13658"/>
    <lineage>
        <taxon>Eukaryota</taxon>
        <taxon>Metazoa</taxon>
        <taxon>Ecdysozoa</taxon>
        <taxon>Nematoda</taxon>
        <taxon>Enoplea</taxon>
        <taxon>Dorylaimia</taxon>
        <taxon>Mermithida</taxon>
        <taxon>Mermithoidea</taxon>
        <taxon>Mermithidae</taxon>
        <taxon>Romanomermis</taxon>
    </lineage>
</organism>
<name>A0A915JUI1_ROMCU</name>
<keyword evidence="7" id="KW-1185">Reference proteome</keyword>
<accession>A0A915JUI1</accession>
<feature type="transmembrane region" description="Helical" evidence="6">
    <location>
        <begin position="84"/>
        <end position="105"/>
    </location>
</feature>
<evidence type="ECO:0000313" key="7">
    <source>
        <dbReference type="Proteomes" id="UP000887565"/>
    </source>
</evidence>
<evidence type="ECO:0000256" key="2">
    <source>
        <dbReference type="ARBA" id="ARBA00009376"/>
    </source>
</evidence>
<dbReference type="InterPro" id="IPR021149">
    <property type="entry name" value="OligosaccharylTrfase_OST3/OST6"/>
</dbReference>
<dbReference type="InterPro" id="IPR042416">
    <property type="entry name" value="OSTC"/>
</dbReference>
<dbReference type="Pfam" id="PF04756">
    <property type="entry name" value="OST3_OST6"/>
    <property type="match status" value="1"/>
</dbReference>
<keyword evidence="3 6" id="KW-0812">Transmembrane</keyword>
<evidence type="ECO:0000313" key="8">
    <source>
        <dbReference type="WBParaSite" id="nRc.2.0.1.t30020-RA"/>
    </source>
</evidence>